<dbReference type="EMBL" id="CM047587">
    <property type="protein sequence ID" value="KAI9907427.1"/>
    <property type="molecule type" value="Genomic_DNA"/>
</dbReference>
<organism evidence="1 2">
    <name type="scientific">Peronosclerospora sorghi</name>
    <dbReference type="NCBI Taxonomy" id="230839"/>
    <lineage>
        <taxon>Eukaryota</taxon>
        <taxon>Sar</taxon>
        <taxon>Stramenopiles</taxon>
        <taxon>Oomycota</taxon>
        <taxon>Peronosporomycetes</taxon>
        <taxon>Peronosporales</taxon>
        <taxon>Peronosporaceae</taxon>
        <taxon>Peronosclerospora</taxon>
    </lineage>
</organism>
<reference evidence="1 2" key="1">
    <citation type="journal article" date="2022" name="bioRxiv">
        <title>The genome of the oomycete Peronosclerospora sorghi, a cosmopolitan pathogen of maize and sorghum, is inflated with dispersed pseudogenes.</title>
        <authorList>
            <person name="Fletcher K."/>
            <person name="Martin F."/>
            <person name="Isakeit T."/>
            <person name="Cavanaugh K."/>
            <person name="Magill C."/>
            <person name="Michelmore R."/>
        </authorList>
    </citation>
    <scope>NUCLEOTIDE SEQUENCE [LARGE SCALE GENOMIC DNA]</scope>
    <source>
        <strain evidence="1">P6</strain>
    </source>
</reference>
<protein>
    <submittedName>
        <fullName evidence="1">Uncharacterized protein</fullName>
    </submittedName>
</protein>
<keyword evidence="2" id="KW-1185">Reference proteome</keyword>
<evidence type="ECO:0000313" key="1">
    <source>
        <dbReference type="EMBL" id="KAI9907427.1"/>
    </source>
</evidence>
<comment type="caution">
    <text evidence="1">The sequence shown here is derived from an EMBL/GenBank/DDBJ whole genome shotgun (WGS) entry which is preliminary data.</text>
</comment>
<proteinExistence type="predicted"/>
<evidence type="ECO:0000313" key="2">
    <source>
        <dbReference type="Proteomes" id="UP001163321"/>
    </source>
</evidence>
<accession>A0ACC0VM79</accession>
<sequence length="645" mass="72251">MSAPISQPDEMESKRRLGLHVQRRGDGFTEAESMEMLQLVRNHWREGWDVIAQLHNQQFSKHNRSADSLKKKFSRLYRCNVPARGAKNHQAISFAHLVHKEMVEGIVPSPGAAVPSVDDKQSEDSVQAAPGDERAHDGGATESEHSWVDTATEAPAGTAATGAGTTSTAGSTAMPSSVAAATRPRVRPPRPTSGWYNSAAVLPPEATPLPSDDLLTSVLKVILRSQYQRDLDREEERIHREEEQRRRREETEQRRQEEEDRRNEEREERRRRNEERAEEREENRRRHEQFMQMMMLLLGKNDADQQRVTESYGGFALSPLHRALNCHAWYFHSVLVKMLAPFWFQLGTRANPPTTRGYCYQKPAHRFSVFISTPCNTFASKFPTATRLPLNSSHFSVAGQLQAALPASSLTAQTVHSYVDPRHVPAHIVDAARAFLPAKVVSPVDAPLVLALAPNPVDVALPIRLTRPFGLNHDSKLNRYSQSATEVYVIVLQQLAIDYSDSATHLLSVVALEPLAAHSDSASVGARAHYQSLQSLTTAEVVSLSIFMDFRDTYFSLSLRDKILTQIAGGRKASSLATHFFTHFLGEHCSPSVFFFRCRIDLCPVKLSKLALERASCAFMPRKLGVVHLSDHVPSLLPFLPHFFK</sequence>
<dbReference type="Proteomes" id="UP001163321">
    <property type="component" value="Chromosome 8"/>
</dbReference>
<name>A0ACC0VM79_9STRA</name>
<gene>
    <name evidence="1" type="ORF">PsorP6_003647</name>
</gene>